<feature type="compositionally biased region" description="Polar residues" evidence="1">
    <location>
        <begin position="213"/>
        <end position="224"/>
    </location>
</feature>
<feature type="transmembrane region" description="Helical" evidence="2">
    <location>
        <begin position="124"/>
        <end position="150"/>
    </location>
</feature>
<evidence type="ECO:0000256" key="2">
    <source>
        <dbReference type="SAM" id="Phobius"/>
    </source>
</evidence>
<evidence type="ECO:0000256" key="1">
    <source>
        <dbReference type="SAM" id="MobiDB-lite"/>
    </source>
</evidence>
<feature type="transmembrane region" description="Helical" evidence="2">
    <location>
        <begin position="12"/>
        <end position="34"/>
    </location>
</feature>
<gene>
    <name evidence="3" type="ORF">B0T16DRAFT_429151</name>
</gene>
<evidence type="ECO:0000313" key="4">
    <source>
        <dbReference type="Proteomes" id="UP001174936"/>
    </source>
</evidence>
<feature type="transmembrane region" description="Helical" evidence="2">
    <location>
        <begin position="81"/>
        <end position="104"/>
    </location>
</feature>
<comment type="caution">
    <text evidence="3">The sequence shown here is derived from an EMBL/GenBank/DDBJ whole genome shotgun (WGS) entry which is preliminary data.</text>
</comment>
<feature type="compositionally biased region" description="Low complexity" evidence="1">
    <location>
        <begin position="372"/>
        <end position="381"/>
    </location>
</feature>
<feature type="compositionally biased region" description="Polar residues" evidence="1">
    <location>
        <begin position="270"/>
        <end position="290"/>
    </location>
</feature>
<evidence type="ECO:0000313" key="3">
    <source>
        <dbReference type="EMBL" id="KAK0646283.1"/>
    </source>
</evidence>
<protein>
    <submittedName>
        <fullName evidence="3">Uncharacterized protein</fullName>
    </submittedName>
</protein>
<keyword evidence="4" id="KW-1185">Reference proteome</keyword>
<name>A0AA40CR04_9PEZI</name>
<proteinExistence type="predicted"/>
<feature type="compositionally biased region" description="Polar residues" evidence="1">
    <location>
        <begin position="400"/>
        <end position="417"/>
    </location>
</feature>
<feature type="compositionally biased region" description="Polar residues" evidence="1">
    <location>
        <begin position="337"/>
        <end position="351"/>
    </location>
</feature>
<dbReference type="EMBL" id="JAULSV010000004">
    <property type="protein sequence ID" value="KAK0646283.1"/>
    <property type="molecule type" value="Genomic_DNA"/>
</dbReference>
<keyword evidence="2" id="KW-0812">Transmembrane</keyword>
<feature type="compositionally biased region" description="Polar residues" evidence="1">
    <location>
        <begin position="462"/>
        <end position="471"/>
    </location>
</feature>
<feature type="compositionally biased region" description="Low complexity" evidence="1">
    <location>
        <begin position="297"/>
        <end position="313"/>
    </location>
</feature>
<organism evidence="3 4">
    <name type="scientific">Cercophora newfieldiana</name>
    <dbReference type="NCBI Taxonomy" id="92897"/>
    <lineage>
        <taxon>Eukaryota</taxon>
        <taxon>Fungi</taxon>
        <taxon>Dikarya</taxon>
        <taxon>Ascomycota</taxon>
        <taxon>Pezizomycotina</taxon>
        <taxon>Sordariomycetes</taxon>
        <taxon>Sordariomycetidae</taxon>
        <taxon>Sordariales</taxon>
        <taxon>Lasiosphaeriaceae</taxon>
        <taxon>Cercophora</taxon>
    </lineage>
</organism>
<keyword evidence="2" id="KW-1133">Transmembrane helix</keyword>
<dbReference type="AlphaFoldDB" id="A0AA40CR04"/>
<feature type="transmembrane region" description="Helical" evidence="2">
    <location>
        <begin position="46"/>
        <end position="69"/>
    </location>
</feature>
<keyword evidence="2" id="KW-0472">Membrane</keyword>
<dbReference type="Proteomes" id="UP001174936">
    <property type="component" value="Unassembled WGS sequence"/>
</dbReference>
<feature type="compositionally biased region" description="Polar residues" evidence="1">
    <location>
        <begin position="239"/>
        <end position="250"/>
    </location>
</feature>
<feature type="region of interest" description="Disordered" evidence="1">
    <location>
        <begin position="185"/>
        <end position="383"/>
    </location>
</feature>
<sequence>MAIPRILPAGLGALAILPTTAILVIHIILAHSLADPNPSSAVRVTAIVAAIFEAAVLVVISAIASSYLFSWPWLARLRSFGGMWFGIGLFLCTVAAALSVSHLVCLSNTHFEAPTTILGSKVPNFLVGSSVTLGLAFATQLVFLVFHFVASRFHNQEGRLSAETAEDGRRTPRYEVKSIAYHKTSPFGSKLRGSMSMESRSPPGSSAGRSVSDTMSSIRSSLSNVVHPITSKTKLLPGSQRSSRRLTGSGDSFHLNDQRPSAVEDGFDSWDTSAVDPQNRQTVLQTSPTPQARFLETIPASPTTSRSPSPGTPLDLEPPPRSRRRTRSFSPGPPQLGPTQQRGRLTQQPNHSESHIHPLFRSDSPTPPPTATPGTVVIAAPNGGQVLSDRASIRTLTRMRSGSLPTVPSPLSQQGSFDSFPRRPGTGSPELREEEEDELQVPVDGTERKMTPPIPDWILSAGSRTSFSGYTSRRAKTSHGEELHGRGPAMI</sequence>
<reference evidence="3" key="1">
    <citation type="submission" date="2023-06" db="EMBL/GenBank/DDBJ databases">
        <title>Genome-scale phylogeny and comparative genomics of the fungal order Sordariales.</title>
        <authorList>
            <consortium name="Lawrence Berkeley National Laboratory"/>
            <person name="Hensen N."/>
            <person name="Bonometti L."/>
            <person name="Westerberg I."/>
            <person name="Brannstrom I.O."/>
            <person name="Guillou S."/>
            <person name="Cros-Aarteil S."/>
            <person name="Calhoun S."/>
            <person name="Haridas S."/>
            <person name="Kuo A."/>
            <person name="Mondo S."/>
            <person name="Pangilinan J."/>
            <person name="Riley R."/>
            <person name="Labutti K."/>
            <person name="Andreopoulos B."/>
            <person name="Lipzen A."/>
            <person name="Chen C."/>
            <person name="Yanf M."/>
            <person name="Daum C."/>
            <person name="Ng V."/>
            <person name="Clum A."/>
            <person name="Steindorff A."/>
            <person name="Ohm R."/>
            <person name="Martin F."/>
            <person name="Silar P."/>
            <person name="Natvig D."/>
            <person name="Lalanne C."/>
            <person name="Gautier V."/>
            <person name="Ament-Velasquez S.L."/>
            <person name="Kruys A."/>
            <person name="Hutchinson M.I."/>
            <person name="Powell A.J."/>
            <person name="Barry K."/>
            <person name="Miller A.N."/>
            <person name="Grigoriev I.V."/>
            <person name="Debuchy R."/>
            <person name="Gladieux P."/>
            <person name="Thoren M.H."/>
            <person name="Johannesson H."/>
        </authorList>
    </citation>
    <scope>NUCLEOTIDE SEQUENCE</scope>
    <source>
        <strain evidence="3">SMH2532-1</strain>
    </source>
</reference>
<feature type="compositionally biased region" description="Low complexity" evidence="1">
    <location>
        <begin position="199"/>
        <end position="212"/>
    </location>
</feature>
<accession>A0AA40CR04</accession>
<feature type="region of interest" description="Disordered" evidence="1">
    <location>
        <begin position="400"/>
        <end position="491"/>
    </location>
</feature>